<proteinExistence type="predicted"/>
<comment type="caution">
    <text evidence="2">The sequence shown here is derived from an EMBL/GenBank/DDBJ whole genome shotgun (WGS) entry which is preliminary data.</text>
</comment>
<organism evidence="2 3">
    <name type="scientific">Streptomyces chisholmiae</name>
    <dbReference type="NCBI Taxonomy" id="3075540"/>
    <lineage>
        <taxon>Bacteria</taxon>
        <taxon>Bacillati</taxon>
        <taxon>Actinomycetota</taxon>
        <taxon>Actinomycetes</taxon>
        <taxon>Kitasatosporales</taxon>
        <taxon>Streptomycetaceae</taxon>
        <taxon>Streptomyces</taxon>
    </lineage>
</organism>
<evidence type="ECO:0000313" key="2">
    <source>
        <dbReference type="EMBL" id="MDT0269820.1"/>
    </source>
</evidence>
<dbReference type="RefSeq" id="WP_311669903.1">
    <property type="nucleotide sequence ID" value="NZ_JAVREO010000020.1"/>
</dbReference>
<dbReference type="EMBL" id="JAVREO010000020">
    <property type="protein sequence ID" value="MDT0269820.1"/>
    <property type="molecule type" value="Genomic_DNA"/>
</dbReference>
<evidence type="ECO:0000256" key="1">
    <source>
        <dbReference type="SAM" id="SignalP"/>
    </source>
</evidence>
<feature type="signal peptide" evidence="1">
    <location>
        <begin position="1"/>
        <end position="32"/>
    </location>
</feature>
<sequence length="220" mass="22523">MRHTRSTTRGLAVALGAALGAGTLLTSTLAGAATAQQPAAADRGAPAAAAAEDFVTGDELPAHPDGWYSQGPVDGLPEVPVFCYDTLLPAAGASHVAHWTELDATATQVVLELDSESAAADLAAVLDEASTRCAGDWLAANPGATASWDELGEVPGADYSRVFGVYTAPEEAGHDVNLFAVLRDGSTVTVVRWGQMGTLSQAPVTEFLDTAEAAFARISD</sequence>
<evidence type="ECO:0000313" key="3">
    <source>
        <dbReference type="Proteomes" id="UP001183410"/>
    </source>
</evidence>
<keyword evidence="3" id="KW-1185">Reference proteome</keyword>
<feature type="chain" id="PRO_5045646333" evidence="1">
    <location>
        <begin position="33"/>
        <end position="220"/>
    </location>
</feature>
<gene>
    <name evidence="2" type="ORF">RM844_26405</name>
</gene>
<accession>A0ABU2JXU6</accession>
<keyword evidence="1" id="KW-0732">Signal</keyword>
<dbReference type="Proteomes" id="UP001183410">
    <property type="component" value="Unassembled WGS sequence"/>
</dbReference>
<name>A0ABU2JXU6_9ACTN</name>
<protein>
    <submittedName>
        <fullName evidence="2">Uncharacterized protein</fullName>
    </submittedName>
</protein>
<reference evidence="3" key="1">
    <citation type="submission" date="2023-07" db="EMBL/GenBank/DDBJ databases">
        <title>30 novel species of actinomycetes from the DSMZ collection.</title>
        <authorList>
            <person name="Nouioui I."/>
        </authorList>
    </citation>
    <scope>NUCLEOTIDE SEQUENCE [LARGE SCALE GENOMIC DNA]</scope>
    <source>
        <strain evidence="3">DSM 44915</strain>
    </source>
</reference>